<protein>
    <submittedName>
        <fullName evidence="6">Putative transcription factor SOX-14</fullName>
    </submittedName>
</protein>
<feature type="region of interest" description="Disordered" evidence="4">
    <location>
        <begin position="210"/>
        <end position="285"/>
    </location>
</feature>
<dbReference type="Gene3D" id="1.10.30.10">
    <property type="entry name" value="High mobility group box domain"/>
    <property type="match status" value="1"/>
</dbReference>
<evidence type="ECO:0000256" key="4">
    <source>
        <dbReference type="SAM" id="MobiDB-lite"/>
    </source>
</evidence>
<dbReference type="AlphaFoldDB" id="A0A8H6YJ62"/>
<feature type="domain" description="HMG box" evidence="5">
    <location>
        <begin position="133"/>
        <end position="204"/>
    </location>
</feature>
<dbReference type="SMART" id="SM00398">
    <property type="entry name" value="HMG"/>
    <property type="match status" value="1"/>
</dbReference>
<dbReference type="Pfam" id="PF00505">
    <property type="entry name" value="HMG_box"/>
    <property type="match status" value="1"/>
</dbReference>
<dbReference type="PANTHER" id="PTHR10270:SF161">
    <property type="entry name" value="SEX-DETERMINING REGION Y PROTEIN"/>
    <property type="match status" value="1"/>
</dbReference>
<dbReference type="GO" id="GO:0000978">
    <property type="term" value="F:RNA polymerase II cis-regulatory region sequence-specific DNA binding"/>
    <property type="evidence" value="ECO:0007669"/>
    <property type="project" value="TreeGrafter"/>
</dbReference>
<proteinExistence type="predicted"/>
<evidence type="ECO:0000313" key="7">
    <source>
        <dbReference type="Proteomes" id="UP000620124"/>
    </source>
</evidence>
<evidence type="ECO:0000313" key="6">
    <source>
        <dbReference type="EMBL" id="KAF7360788.1"/>
    </source>
</evidence>
<evidence type="ECO:0000259" key="5">
    <source>
        <dbReference type="PROSITE" id="PS50118"/>
    </source>
</evidence>
<comment type="caution">
    <text evidence="6">The sequence shown here is derived from an EMBL/GenBank/DDBJ whole genome shotgun (WGS) entry which is preliminary data.</text>
</comment>
<feature type="region of interest" description="Disordered" evidence="4">
    <location>
        <begin position="307"/>
        <end position="336"/>
    </location>
</feature>
<dbReference type="CDD" id="cd01389">
    <property type="entry name" value="HMG-box_ROX1-like"/>
    <property type="match status" value="1"/>
</dbReference>
<dbReference type="PANTHER" id="PTHR10270">
    <property type="entry name" value="SOX TRANSCRIPTION FACTOR"/>
    <property type="match status" value="1"/>
</dbReference>
<dbReference type="GO" id="GO:0005634">
    <property type="term" value="C:nucleus"/>
    <property type="evidence" value="ECO:0007669"/>
    <property type="project" value="UniProtKB-UniRule"/>
</dbReference>
<dbReference type="PROSITE" id="PS50118">
    <property type="entry name" value="HMG_BOX_2"/>
    <property type="match status" value="1"/>
</dbReference>
<feature type="DNA-binding region" description="HMG box" evidence="3">
    <location>
        <begin position="133"/>
        <end position="204"/>
    </location>
</feature>
<accession>A0A8H6YJ62</accession>
<keyword evidence="7" id="KW-1185">Reference proteome</keyword>
<dbReference type="InterPro" id="IPR009071">
    <property type="entry name" value="HMG_box_dom"/>
</dbReference>
<reference evidence="6" key="1">
    <citation type="submission" date="2020-05" db="EMBL/GenBank/DDBJ databases">
        <title>Mycena genomes resolve the evolution of fungal bioluminescence.</title>
        <authorList>
            <person name="Tsai I.J."/>
        </authorList>
    </citation>
    <scope>NUCLEOTIDE SEQUENCE</scope>
    <source>
        <strain evidence="6">CCC161011</strain>
    </source>
</reference>
<dbReference type="GO" id="GO:0030154">
    <property type="term" value="P:cell differentiation"/>
    <property type="evidence" value="ECO:0007669"/>
    <property type="project" value="TreeGrafter"/>
</dbReference>
<dbReference type="InterPro" id="IPR036910">
    <property type="entry name" value="HMG_box_dom_sf"/>
</dbReference>
<keyword evidence="2" id="KW-0804">Transcription</keyword>
<organism evidence="6 7">
    <name type="scientific">Mycena venus</name>
    <dbReference type="NCBI Taxonomy" id="2733690"/>
    <lineage>
        <taxon>Eukaryota</taxon>
        <taxon>Fungi</taxon>
        <taxon>Dikarya</taxon>
        <taxon>Basidiomycota</taxon>
        <taxon>Agaricomycotina</taxon>
        <taxon>Agaricomycetes</taxon>
        <taxon>Agaricomycetidae</taxon>
        <taxon>Agaricales</taxon>
        <taxon>Marasmiineae</taxon>
        <taxon>Mycenaceae</taxon>
        <taxon>Mycena</taxon>
    </lineage>
</organism>
<dbReference type="InterPro" id="IPR050140">
    <property type="entry name" value="SRY-related_HMG-box_TF-like"/>
</dbReference>
<dbReference type="OrthoDB" id="6247875at2759"/>
<keyword evidence="1 3" id="KW-0238">DNA-binding</keyword>
<evidence type="ECO:0000256" key="3">
    <source>
        <dbReference type="PROSITE-ProRule" id="PRU00267"/>
    </source>
</evidence>
<feature type="compositionally biased region" description="Low complexity" evidence="4">
    <location>
        <begin position="223"/>
        <end position="235"/>
    </location>
</feature>
<evidence type="ECO:0000256" key="1">
    <source>
        <dbReference type="ARBA" id="ARBA00023125"/>
    </source>
</evidence>
<dbReference type="SUPFAM" id="SSF47095">
    <property type="entry name" value="HMG-box"/>
    <property type="match status" value="1"/>
</dbReference>
<dbReference type="Proteomes" id="UP000620124">
    <property type="component" value="Unassembled WGS sequence"/>
</dbReference>
<sequence>MCYYRGVSVPRRRLSDPDVFYGNRDLLPKSFKSFIHNGLRRQRILVATWLPASLPLFTNHPPSTMPVVRTYIPYRKSRRLHPTDVAYDDDLWETFDEALLASSSSACVTVKSERKEESSPAPVVHPDLDAGHIPRPRNAFICFRSEYVKAQKAASARPGSLDQTVLSCGAAGAWRALNDEERQPFVVMALREKEEHAIRYPNYRYAPVGASGAARKSKKPNPAASRRASTATSDSSDFRLRSPISDSRSSRKYETNPPAPRRPVSRRKSISIPVIPRPRAHASPAATVIPGAAKIEANAEVPEHVPAAVDEADKKDEPTIVRSPIRPSSYDRSPTQFGFKADLSPAIIASLSLASPGPSRSPPPSPSTRVPPLSLDDAAAYFPSRPPSPAPAPAVSPAAAAPAFEWDAWIYTPLEMNEDDEPLQFDAPAADFGFFHPWTLDDETARALVALAN</sequence>
<gene>
    <name evidence="6" type="ORF">MVEN_00810800</name>
</gene>
<dbReference type="GO" id="GO:0001228">
    <property type="term" value="F:DNA-binding transcription activator activity, RNA polymerase II-specific"/>
    <property type="evidence" value="ECO:0007669"/>
    <property type="project" value="TreeGrafter"/>
</dbReference>
<dbReference type="EMBL" id="JACAZI010000005">
    <property type="protein sequence ID" value="KAF7360788.1"/>
    <property type="molecule type" value="Genomic_DNA"/>
</dbReference>
<name>A0A8H6YJ62_9AGAR</name>
<feature type="region of interest" description="Disordered" evidence="4">
    <location>
        <begin position="352"/>
        <end position="373"/>
    </location>
</feature>
<keyword evidence="3" id="KW-0539">Nucleus</keyword>
<evidence type="ECO:0000256" key="2">
    <source>
        <dbReference type="ARBA" id="ARBA00023163"/>
    </source>
</evidence>